<dbReference type="Proteomes" id="UP000838763">
    <property type="component" value="Unassembled WGS sequence"/>
</dbReference>
<evidence type="ECO:0000313" key="2">
    <source>
        <dbReference type="Proteomes" id="UP000838763"/>
    </source>
</evidence>
<dbReference type="AlphaFoldDB" id="A0A9P1MCM4"/>
<organism evidence="1 2">
    <name type="scientific">Parascedosporium putredinis</name>
    <dbReference type="NCBI Taxonomy" id="1442378"/>
    <lineage>
        <taxon>Eukaryota</taxon>
        <taxon>Fungi</taxon>
        <taxon>Dikarya</taxon>
        <taxon>Ascomycota</taxon>
        <taxon>Pezizomycotina</taxon>
        <taxon>Sordariomycetes</taxon>
        <taxon>Hypocreomycetidae</taxon>
        <taxon>Microascales</taxon>
        <taxon>Microascaceae</taxon>
        <taxon>Parascedosporium</taxon>
    </lineage>
</organism>
<keyword evidence="2" id="KW-1185">Reference proteome</keyword>
<name>A0A9P1MCM4_9PEZI</name>
<reference evidence="1" key="1">
    <citation type="submission" date="2022-11" db="EMBL/GenBank/DDBJ databases">
        <authorList>
            <person name="Scott C."/>
            <person name="Bruce N."/>
        </authorList>
    </citation>
    <scope>NUCLEOTIDE SEQUENCE</scope>
</reference>
<comment type="caution">
    <text evidence="1">The sequence shown here is derived from an EMBL/GenBank/DDBJ whole genome shotgun (WGS) entry which is preliminary data.</text>
</comment>
<gene>
    <name evidence="1" type="ORF">PPNO1_LOCUS6145</name>
</gene>
<sequence length="118" mass="13444">MLTKSLSLGHDGPGPPPLPRLFVNYWLLTEAELDDMATFTTSAAPGCDERDALLAWFWRAEYAVPVPWEDGASLETKRRRFGRFIGLRGCESPLADWEDRSRMDIPGEDALNKAKWYR</sequence>
<proteinExistence type="predicted"/>
<dbReference type="OrthoDB" id="4156665at2759"/>
<dbReference type="EMBL" id="CALLCH030000015">
    <property type="protein sequence ID" value="CAI4216492.1"/>
    <property type="molecule type" value="Genomic_DNA"/>
</dbReference>
<evidence type="ECO:0000313" key="1">
    <source>
        <dbReference type="EMBL" id="CAI4216492.1"/>
    </source>
</evidence>
<accession>A0A9P1MCM4</accession>
<protein>
    <submittedName>
        <fullName evidence="1">Uncharacterized protein</fullName>
    </submittedName>
</protein>